<evidence type="ECO:0000313" key="1">
    <source>
        <dbReference type="EMBL" id="MDQ0578730.1"/>
    </source>
</evidence>
<dbReference type="Proteomes" id="UP001230654">
    <property type="component" value="Unassembled WGS sequence"/>
</dbReference>
<comment type="caution">
    <text evidence="1">The sequence shown here is derived from an EMBL/GenBank/DDBJ whole genome shotgun (WGS) entry which is preliminary data.</text>
</comment>
<organism evidence="1 2">
    <name type="scientific">Streptomyces rishiriensis</name>
    <dbReference type="NCBI Taxonomy" id="68264"/>
    <lineage>
        <taxon>Bacteria</taxon>
        <taxon>Bacillati</taxon>
        <taxon>Actinomycetota</taxon>
        <taxon>Actinomycetes</taxon>
        <taxon>Kitasatosporales</taxon>
        <taxon>Streptomycetaceae</taxon>
        <taxon>Streptomyces</taxon>
    </lineage>
</organism>
<reference evidence="1 2" key="1">
    <citation type="submission" date="2023-07" db="EMBL/GenBank/DDBJ databases">
        <title>Comparative genomics of wheat-associated soil bacteria to identify genetic determinants of phenazine resistance.</title>
        <authorList>
            <person name="Mouncey N."/>
        </authorList>
    </citation>
    <scope>NUCLEOTIDE SEQUENCE [LARGE SCALE GENOMIC DNA]</scope>
    <source>
        <strain evidence="1 2">B2I6</strain>
    </source>
</reference>
<proteinExistence type="predicted"/>
<evidence type="ECO:0000313" key="2">
    <source>
        <dbReference type="Proteomes" id="UP001230654"/>
    </source>
</evidence>
<accession>A0ABU0NI28</accession>
<dbReference type="EMBL" id="JAUSWV010000002">
    <property type="protein sequence ID" value="MDQ0578730.1"/>
    <property type="molecule type" value="Genomic_DNA"/>
</dbReference>
<name>A0ABU0NI28_STRRH</name>
<keyword evidence="2" id="KW-1185">Reference proteome</keyword>
<dbReference type="RefSeq" id="WP_307161308.1">
    <property type="nucleotide sequence ID" value="NZ_JAUSWV010000002.1"/>
</dbReference>
<gene>
    <name evidence="1" type="ORF">QF030_000908</name>
</gene>
<sequence>MPGSGVAAGPRRVIWLGAYGTGKSAEVPGEGAVVLAKVLGDRYADKAEADNTVLAAGGTDFHAGMLTDGRECRRRRTVGL</sequence>
<protein>
    <submittedName>
        <fullName evidence="1">Uncharacterized protein</fullName>
    </submittedName>
</protein>